<name>A0ABQ9HK81_9NEOP</name>
<evidence type="ECO:0000313" key="1">
    <source>
        <dbReference type="EMBL" id="KAJ8884662.1"/>
    </source>
</evidence>
<dbReference type="PANTHER" id="PTHR11697">
    <property type="entry name" value="GENERAL TRANSCRIPTION FACTOR 2-RELATED ZINC FINGER PROTEIN"/>
    <property type="match status" value="1"/>
</dbReference>
<organism evidence="1 2">
    <name type="scientific">Dryococelus australis</name>
    <dbReference type="NCBI Taxonomy" id="614101"/>
    <lineage>
        <taxon>Eukaryota</taxon>
        <taxon>Metazoa</taxon>
        <taxon>Ecdysozoa</taxon>
        <taxon>Arthropoda</taxon>
        <taxon>Hexapoda</taxon>
        <taxon>Insecta</taxon>
        <taxon>Pterygota</taxon>
        <taxon>Neoptera</taxon>
        <taxon>Polyneoptera</taxon>
        <taxon>Phasmatodea</taxon>
        <taxon>Verophasmatodea</taxon>
        <taxon>Anareolatae</taxon>
        <taxon>Phasmatidae</taxon>
        <taxon>Eurycanthinae</taxon>
        <taxon>Dryococelus</taxon>
    </lineage>
</organism>
<dbReference type="PANTHER" id="PTHR11697:SF230">
    <property type="entry name" value="ZINC FINGER, MYM DOMAIN CONTAINING 1"/>
    <property type="match status" value="1"/>
</dbReference>
<reference evidence="1 2" key="1">
    <citation type="submission" date="2023-02" db="EMBL/GenBank/DDBJ databases">
        <title>LHISI_Scaffold_Assembly.</title>
        <authorList>
            <person name="Stuart O.P."/>
            <person name="Cleave R."/>
            <person name="Magrath M.J.L."/>
            <person name="Mikheyev A.S."/>
        </authorList>
    </citation>
    <scope>NUCLEOTIDE SEQUENCE [LARGE SCALE GENOMIC DNA]</scope>
    <source>
        <strain evidence="1">Daus_M_001</strain>
        <tissue evidence="1">Leg muscle</tissue>
    </source>
</reference>
<sequence>MYIHSNALLPVAQVIYNFIVKSTKRHAVFEKIQQSTKNFCDGMVRLKSLSDTRWACRVEAVRSSLLDNFGATLSALQDISQTDADSGGQANALLKSMEDFHFVFYLLLLRRVLTQCNLSSKTLQSSCVTYKVVKSLKDSMLEVADKCGFTAVDLKSKGKIPAKIGGGSKAPFEIVQQLYKVTIWNPVIDVLEQEIQARLQENYLDVLNHLSQVLTGSEVHMASVQYVCKFYTLNKELLLSDLQRYYKMEE</sequence>
<evidence type="ECO:0000313" key="2">
    <source>
        <dbReference type="Proteomes" id="UP001159363"/>
    </source>
</evidence>
<proteinExistence type="predicted"/>
<keyword evidence="2" id="KW-1185">Reference proteome</keyword>
<dbReference type="Proteomes" id="UP001159363">
    <property type="component" value="Chromosome 4"/>
</dbReference>
<dbReference type="EMBL" id="JARBHB010000005">
    <property type="protein sequence ID" value="KAJ8884662.1"/>
    <property type="molecule type" value="Genomic_DNA"/>
</dbReference>
<dbReference type="InterPro" id="IPR055298">
    <property type="entry name" value="AtLOH3-like"/>
</dbReference>
<comment type="caution">
    <text evidence="1">The sequence shown here is derived from an EMBL/GenBank/DDBJ whole genome shotgun (WGS) entry which is preliminary data.</text>
</comment>
<gene>
    <name evidence="1" type="ORF">PR048_016520</name>
</gene>
<accession>A0ABQ9HK81</accession>
<protein>
    <submittedName>
        <fullName evidence="1">Uncharacterized protein</fullName>
    </submittedName>
</protein>